<organism evidence="1 2">
    <name type="scientific">Bemisia tabaci</name>
    <name type="common">Sweetpotato whitefly</name>
    <name type="synonym">Aleurodes tabaci</name>
    <dbReference type="NCBI Taxonomy" id="7038"/>
    <lineage>
        <taxon>Eukaryota</taxon>
        <taxon>Metazoa</taxon>
        <taxon>Ecdysozoa</taxon>
        <taxon>Arthropoda</taxon>
        <taxon>Hexapoda</taxon>
        <taxon>Insecta</taxon>
        <taxon>Pterygota</taxon>
        <taxon>Neoptera</taxon>
        <taxon>Paraneoptera</taxon>
        <taxon>Hemiptera</taxon>
        <taxon>Sternorrhyncha</taxon>
        <taxon>Aleyrodoidea</taxon>
        <taxon>Aleyrodidae</taxon>
        <taxon>Aleyrodinae</taxon>
        <taxon>Bemisia</taxon>
    </lineage>
</organism>
<sequence length="117" mass="13509">MAEETTSRTHPTGEDDAQIHQYLSAHKKPAHPDFVDYKKRLDSFKLWLPALNQTPEQMAASGFFYANFRDVVICFSCGIYLGAFERCDVPIIEHARHSKDCYFLQTDIGSECREKIY</sequence>
<dbReference type="InterPro" id="IPR001370">
    <property type="entry name" value="BIR_rpt"/>
</dbReference>
<evidence type="ECO:0000313" key="1">
    <source>
        <dbReference type="EMBL" id="CAH0394161.1"/>
    </source>
</evidence>
<evidence type="ECO:0000313" key="2">
    <source>
        <dbReference type="Proteomes" id="UP001152759"/>
    </source>
</evidence>
<accession>A0A9P0ALI2</accession>
<dbReference type="PANTHER" id="PTHR10044:SF139">
    <property type="entry name" value="DEATH-ASSOCIATED INHIBITOR OF APOPTOSIS 2"/>
    <property type="match status" value="1"/>
</dbReference>
<name>A0A9P0ALI2_BEMTA</name>
<dbReference type="AlphaFoldDB" id="A0A9P0ALI2"/>
<dbReference type="SMART" id="SM00238">
    <property type="entry name" value="BIR"/>
    <property type="match status" value="1"/>
</dbReference>
<dbReference type="GO" id="GO:0005634">
    <property type="term" value="C:nucleus"/>
    <property type="evidence" value="ECO:0007669"/>
    <property type="project" value="TreeGrafter"/>
</dbReference>
<keyword evidence="2" id="KW-1185">Reference proteome</keyword>
<dbReference type="GO" id="GO:0051726">
    <property type="term" value="P:regulation of cell cycle"/>
    <property type="evidence" value="ECO:0007669"/>
    <property type="project" value="TreeGrafter"/>
</dbReference>
<gene>
    <name evidence="1" type="ORF">BEMITA_LOCUS12491</name>
</gene>
<proteinExistence type="predicted"/>
<dbReference type="Pfam" id="PF00653">
    <property type="entry name" value="BIR"/>
    <property type="match status" value="1"/>
</dbReference>
<dbReference type="GO" id="GO:0005737">
    <property type="term" value="C:cytoplasm"/>
    <property type="evidence" value="ECO:0007669"/>
    <property type="project" value="TreeGrafter"/>
</dbReference>
<protein>
    <submittedName>
        <fullName evidence="1">Uncharacterized protein</fullName>
    </submittedName>
</protein>
<dbReference type="Gene3D" id="1.10.1170.10">
    <property type="entry name" value="Inhibitor Of Apoptosis Protein (2mihbC-IAP-1), Chain A"/>
    <property type="match status" value="1"/>
</dbReference>
<dbReference type="EMBL" id="OU963869">
    <property type="protein sequence ID" value="CAH0394161.1"/>
    <property type="molecule type" value="Genomic_DNA"/>
</dbReference>
<dbReference type="CDD" id="cd00022">
    <property type="entry name" value="BIR"/>
    <property type="match status" value="1"/>
</dbReference>
<dbReference type="PROSITE" id="PS50143">
    <property type="entry name" value="BIR_REPEAT_2"/>
    <property type="match status" value="1"/>
</dbReference>
<dbReference type="InterPro" id="IPR050784">
    <property type="entry name" value="IAP"/>
</dbReference>
<dbReference type="PANTHER" id="PTHR10044">
    <property type="entry name" value="INHIBITOR OF APOPTOSIS"/>
    <property type="match status" value="1"/>
</dbReference>
<reference evidence="1" key="1">
    <citation type="submission" date="2021-12" db="EMBL/GenBank/DDBJ databases">
        <authorList>
            <person name="King R."/>
        </authorList>
    </citation>
    <scope>NUCLEOTIDE SEQUENCE</scope>
</reference>
<dbReference type="SUPFAM" id="SSF57924">
    <property type="entry name" value="Inhibitor of apoptosis (IAP) repeat"/>
    <property type="match status" value="1"/>
</dbReference>
<dbReference type="Proteomes" id="UP001152759">
    <property type="component" value="Chromosome 8"/>
</dbReference>